<reference evidence="1 2" key="1">
    <citation type="submission" date="2019-06" db="EMBL/GenBank/DDBJ databases">
        <title>Genomic Encyclopedia of Type Strains, Phase IV (KMG-V): Genome sequencing to study the core and pangenomes of soil and plant-associated prokaryotes.</title>
        <authorList>
            <person name="Whitman W."/>
        </authorList>
    </citation>
    <scope>NUCLEOTIDE SEQUENCE [LARGE SCALE GENOMIC DNA]</scope>
    <source>
        <strain evidence="1 2">BR 11622</strain>
    </source>
</reference>
<keyword evidence="2" id="KW-1185">Reference proteome</keyword>
<organism evidence="1 2">
    <name type="scientific">Nitrospirillum amazonense</name>
    <dbReference type="NCBI Taxonomy" id="28077"/>
    <lineage>
        <taxon>Bacteria</taxon>
        <taxon>Pseudomonadati</taxon>
        <taxon>Pseudomonadota</taxon>
        <taxon>Alphaproteobacteria</taxon>
        <taxon>Rhodospirillales</taxon>
        <taxon>Azospirillaceae</taxon>
        <taxon>Nitrospirillum</taxon>
    </lineage>
</organism>
<dbReference type="InterPro" id="IPR037175">
    <property type="entry name" value="KFase_sf"/>
</dbReference>
<dbReference type="Proteomes" id="UP000315751">
    <property type="component" value="Unassembled WGS sequence"/>
</dbReference>
<dbReference type="Gene3D" id="3.50.30.50">
    <property type="entry name" value="Putative cyclase"/>
    <property type="match status" value="1"/>
</dbReference>
<gene>
    <name evidence="1" type="ORF">FBZ90_110186</name>
</gene>
<dbReference type="GO" id="GO:0019441">
    <property type="term" value="P:L-tryptophan catabolic process to kynurenine"/>
    <property type="evidence" value="ECO:0007669"/>
    <property type="project" value="InterPro"/>
</dbReference>
<dbReference type="OrthoDB" id="9777007at2"/>
<evidence type="ECO:0000313" key="2">
    <source>
        <dbReference type="Proteomes" id="UP000315751"/>
    </source>
</evidence>
<comment type="caution">
    <text evidence="1">The sequence shown here is derived from an EMBL/GenBank/DDBJ whole genome shotgun (WGS) entry which is preliminary data.</text>
</comment>
<dbReference type="GO" id="GO:0004061">
    <property type="term" value="F:arylformamidase activity"/>
    <property type="evidence" value="ECO:0007669"/>
    <property type="project" value="InterPro"/>
</dbReference>
<dbReference type="PANTHER" id="PTHR43564:SF2">
    <property type="entry name" value="BLR6059 PROTEIN"/>
    <property type="match status" value="1"/>
</dbReference>
<proteinExistence type="predicted"/>
<dbReference type="AlphaFoldDB" id="A0A560H0R5"/>
<dbReference type="EMBL" id="VITR01000010">
    <property type="protein sequence ID" value="TWB39721.1"/>
    <property type="molecule type" value="Genomic_DNA"/>
</dbReference>
<protein>
    <submittedName>
        <fullName evidence="1">Kynurenine formamidase</fullName>
    </submittedName>
</protein>
<sequence>MARTFIDISVTLDNDVVADPPFMRPHIEYQTHKDTLGELTMFFPELNPNDMPDAEFAAAETVRLSTHNGTHLDAPWHYASTMNQGERAITIDEVPLEWCFNPGVKLDFRHLPDGHVVSAAEVEAELARIGHTLRPLDIVLVNTRAGSRYGHGDFLGAGCGMGREATLYLTERGVRVTGTDAWSWDAPFSHTAKKFAETKDVGLIWEGHKAGRDIGYCHLEKLYNLEALPPNGFTVSCFPAKIKGASAGWTRAVAIIDA</sequence>
<evidence type="ECO:0000313" key="1">
    <source>
        <dbReference type="EMBL" id="TWB39721.1"/>
    </source>
</evidence>
<accession>A0A560H0R5</accession>
<dbReference type="RefSeq" id="WP_145734213.1">
    <property type="nucleotide sequence ID" value="NZ_VITR01000010.1"/>
</dbReference>
<dbReference type="InterPro" id="IPR007325">
    <property type="entry name" value="KFase/CYL"/>
</dbReference>
<name>A0A560H0R5_9PROT</name>
<dbReference type="Pfam" id="PF04199">
    <property type="entry name" value="Cyclase"/>
    <property type="match status" value="1"/>
</dbReference>
<dbReference type="PANTHER" id="PTHR43564">
    <property type="entry name" value="KYNURENINE FORMAMIDASE-LIKE PROTEIN"/>
    <property type="match status" value="1"/>
</dbReference>
<dbReference type="SUPFAM" id="SSF102198">
    <property type="entry name" value="Putative cyclase"/>
    <property type="match status" value="1"/>
</dbReference>